<dbReference type="Gene3D" id="3.30.457.10">
    <property type="entry name" value="Copper amine oxidase-like, N-terminal domain"/>
    <property type="match status" value="1"/>
</dbReference>
<name>A0A1Y4LBF0_9FIRM</name>
<evidence type="ECO:0000313" key="3">
    <source>
        <dbReference type="EMBL" id="OUP52809.1"/>
    </source>
</evidence>
<dbReference type="EMBL" id="NFKK01000007">
    <property type="protein sequence ID" value="OUP52809.1"/>
    <property type="molecule type" value="Genomic_DNA"/>
</dbReference>
<dbReference type="InterPro" id="IPR036582">
    <property type="entry name" value="Mao_N_sf"/>
</dbReference>
<keyword evidence="1" id="KW-0732">Signal</keyword>
<reference evidence="4" key="1">
    <citation type="submission" date="2017-04" db="EMBL/GenBank/DDBJ databases">
        <title>Function of individual gut microbiota members based on whole genome sequencing of pure cultures obtained from chicken caecum.</title>
        <authorList>
            <person name="Medvecky M."/>
            <person name="Cejkova D."/>
            <person name="Polansky O."/>
            <person name="Karasova D."/>
            <person name="Kubasova T."/>
            <person name="Cizek A."/>
            <person name="Rychlik I."/>
        </authorList>
    </citation>
    <scope>NUCLEOTIDE SEQUENCE [LARGE SCALE GENOMIC DNA]</scope>
    <source>
        <strain evidence="4">An180</strain>
    </source>
</reference>
<feature type="domain" description="Copper amine oxidase-like N-terminal" evidence="2">
    <location>
        <begin position="263"/>
        <end position="371"/>
    </location>
</feature>
<accession>A0A1Y4LBF0</accession>
<evidence type="ECO:0000313" key="4">
    <source>
        <dbReference type="Proteomes" id="UP000195897"/>
    </source>
</evidence>
<dbReference type="AlphaFoldDB" id="A0A1Y4LBF0"/>
<feature type="signal peptide" evidence="1">
    <location>
        <begin position="1"/>
        <end position="23"/>
    </location>
</feature>
<comment type="caution">
    <text evidence="3">The sequence shown here is derived from an EMBL/GenBank/DDBJ whole genome shotgun (WGS) entry which is preliminary data.</text>
</comment>
<evidence type="ECO:0000256" key="1">
    <source>
        <dbReference type="SAM" id="SignalP"/>
    </source>
</evidence>
<dbReference type="InterPro" id="IPR012854">
    <property type="entry name" value="Cu_amine_oxidase-like_N"/>
</dbReference>
<organism evidence="3 4">
    <name type="scientific">Butyricicoccus pullicaecorum</name>
    <dbReference type="NCBI Taxonomy" id="501571"/>
    <lineage>
        <taxon>Bacteria</taxon>
        <taxon>Bacillati</taxon>
        <taxon>Bacillota</taxon>
        <taxon>Clostridia</taxon>
        <taxon>Eubacteriales</taxon>
        <taxon>Butyricicoccaceae</taxon>
        <taxon>Butyricicoccus</taxon>
    </lineage>
</organism>
<proteinExistence type="predicted"/>
<dbReference type="SUPFAM" id="SSF55383">
    <property type="entry name" value="Copper amine oxidase, domain N"/>
    <property type="match status" value="1"/>
</dbReference>
<gene>
    <name evidence="3" type="ORF">B5F17_07440</name>
</gene>
<dbReference type="RefSeq" id="WP_087372534.1">
    <property type="nucleotide sequence ID" value="NZ_NFKK01000007.1"/>
</dbReference>
<evidence type="ECO:0000259" key="2">
    <source>
        <dbReference type="Pfam" id="PF07833"/>
    </source>
</evidence>
<dbReference type="Proteomes" id="UP000195897">
    <property type="component" value="Unassembled WGS sequence"/>
</dbReference>
<feature type="chain" id="PRO_5039112017" description="Copper amine oxidase-like N-terminal domain-containing protein" evidence="1">
    <location>
        <begin position="24"/>
        <end position="375"/>
    </location>
</feature>
<dbReference type="Pfam" id="PF07833">
    <property type="entry name" value="Cu_amine_oxidN1"/>
    <property type="match status" value="1"/>
</dbReference>
<dbReference type="PROSITE" id="PS51257">
    <property type="entry name" value="PROKAR_LIPOPROTEIN"/>
    <property type="match status" value="1"/>
</dbReference>
<sequence length="375" mass="39426">MKKKQILAMGLSAVLACSSVAFAADATAAETTAPAADNTAATETTTTAVPQVKESFRTGSMATVSKINMDGETVSSILVKTTDEQDIQLNLGADTLIVNNETGAAAALSDIKEGDKIYAYYSKAMTRSLPPQSACELILVGVGENTPASLHEVGTVSINEEGMTEVLTADGSMIIRMDDKTTYAPYKTKNIVTKADLTEGTRFLAWYDIVAMSYPGQAYTQKVVILPAAATEETATETQATRETEQTAAETTELTIVAGGKTLEVKGEMKDGVAVVPVRAAAEALGCTVSYEQKDGKEYVTVENDTRSMTLEIGTDNYVSTTKIEDAVGMTAPAQYGVAPYIVDGTTYAAADLFKALVGFDVVTEAGTVTITAQA</sequence>
<protein>
    <recommendedName>
        <fullName evidence="2">Copper amine oxidase-like N-terminal domain-containing protein</fullName>
    </recommendedName>
</protein>